<dbReference type="AlphaFoldDB" id="A0AAV7NGW5"/>
<evidence type="ECO:0000313" key="1">
    <source>
        <dbReference type="EMBL" id="KAJ1112453.1"/>
    </source>
</evidence>
<dbReference type="EMBL" id="JANPWB010000012">
    <property type="protein sequence ID" value="KAJ1112453.1"/>
    <property type="molecule type" value="Genomic_DNA"/>
</dbReference>
<keyword evidence="2" id="KW-1185">Reference proteome</keyword>
<name>A0AAV7NGW5_PLEWA</name>
<organism evidence="1 2">
    <name type="scientific">Pleurodeles waltl</name>
    <name type="common">Iberian ribbed newt</name>
    <dbReference type="NCBI Taxonomy" id="8319"/>
    <lineage>
        <taxon>Eukaryota</taxon>
        <taxon>Metazoa</taxon>
        <taxon>Chordata</taxon>
        <taxon>Craniata</taxon>
        <taxon>Vertebrata</taxon>
        <taxon>Euteleostomi</taxon>
        <taxon>Amphibia</taxon>
        <taxon>Batrachia</taxon>
        <taxon>Caudata</taxon>
        <taxon>Salamandroidea</taxon>
        <taxon>Salamandridae</taxon>
        <taxon>Pleurodelinae</taxon>
        <taxon>Pleurodeles</taxon>
    </lineage>
</organism>
<sequence length="89" mass="9704">MPIISIPGPEVLLPGIFLWRPALQLGRPSVIFRGRSDRGLEALLSADMPHDIMSVTAKPKAIGHRNENTYAVPRASCSKAKTLNIMDPT</sequence>
<dbReference type="Proteomes" id="UP001066276">
    <property type="component" value="Chromosome 8"/>
</dbReference>
<gene>
    <name evidence="1" type="ORF">NDU88_000717</name>
</gene>
<evidence type="ECO:0000313" key="2">
    <source>
        <dbReference type="Proteomes" id="UP001066276"/>
    </source>
</evidence>
<comment type="caution">
    <text evidence="1">The sequence shown here is derived from an EMBL/GenBank/DDBJ whole genome shotgun (WGS) entry which is preliminary data.</text>
</comment>
<accession>A0AAV7NGW5</accession>
<reference evidence="1" key="1">
    <citation type="journal article" date="2022" name="bioRxiv">
        <title>Sequencing and chromosome-scale assembly of the giantPleurodeles waltlgenome.</title>
        <authorList>
            <person name="Brown T."/>
            <person name="Elewa A."/>
            <person name="Iarovenko S."/>
            <person name="Subramanian E."/>
            <person name="Araus A.J."/>
            <person name="Petzold A."/>
            <person name="Susuki M."/>
            <person name="Suzuki K.-i.T."/>
            <person name="Hayashi T."/>
            <person name="Toyoda A."/>
            <person name="Oliveira C."/>
            <person name="Osipova E."/>
            <person name="Leigh N.D."/>
            <person name="Simon A."/>
            <person name="Yun M.H."/>
        </authorList>
    </citation>
    <scope>NUCLEOTIDE SEQUENCE</scope>
    <source>
        <strain evidence="1">20211129_DDA</strain>
        <tissue evidence="1">Liver</tissue>
    </source>
</reference>
<protein>
    <submittedName>
        <fullName evidence="1">Uncharacterized protein</fullName>
    </submittedName>
</protein>
<proteinExistence type="predicted"/>